<dbReference type="PANTHER" id="PTHR45098:SF1">
    <property type="entry name" value="DNAJ DOMAIN CONTAINING PROTEIN, EXPRESSED"/>
    <property type="match status" value="1"/>
</dbReference>
<accession>A0ABR2YF31</accession>
<dbReference type="InterPro" id="IPR001623">
    <property type="entry name" value="DnaJ_domain"/>
</dbReference>
<organism evidence="5 6">
    <name type="scientific">Coccomyxa subellipsoidea</name>
    <dbReference type="NCBI Taxonomy" id="248742"/>
    <lineage>
        <taxon>Eukaryota</taxon>
        <taxon>Viridiplantae</taxon>
        <taxon>Chlorophyta</taxon>
        <taxon>core chlorophytes</taxon>
        <taxon>Trebouxiophyceae</taxon>
        <taxon>Trebouxiophyceae incertae sedis</taxon>
        <taxon>Coccomyxaceae</taxon>
        <taxon>Coccomyxa</taxon>
    </lineage>
</organism>
<dbReference type="Pfam" id="PF00076">
    <property type="entry name" value="RRM_1"/>
    <property type="match status" value="1"/>
</dbReference>
<dbReference type="Gene3D" id="3.30.70.330">
    <property type="match status" value="1"/>
</dbReference>
<dbReference type="PANTHER" id="PTHR45098">
    <property type="entry name" value="DNAJ DOMAIN CONTAINING PROTEIN, EXPRESSED"/>
    <property type="match status" value="1"/>
</dbReference>
<evidence type="ECO:0000313" key="6">
    <source>
        <dbReference type="Proteomes" id="UP001491310"/>
    </source>
</evidence>
<gene>
    <name evidence="5" type="ORF">WJX75_004343</name>
</gene>
<feature type="compositionally biased region" description="Low complexity" evidence="2">
    <location>
        <begin position="162"/>
        <end position="171"/>
    </location>
</feature>
<sequence length="421" mass="45567">MGEFDERQNPYTLLGLDKGFESTDAEIKKAFRKLALTKHPDKQPNNPNAAEEFGAIQRAYEILLDSAAREAWVQLAKAKKVREERHAGATAKRRKMTEELEKRERAFQAERSEEQSARSRLHAELDRLKRRHEEREKQMHAERMAAQTAASMAARNTVEGNTAPSSTGPRAAPAPAPAAAPDEGPPAMTEELLRTLKVSWDAKDGGYTAEELRTVFSAHGPVSDVVLRQRKKKKSKESAFVEMGTLEAAAAAARATNGLPDRPLLVVPFSKIASVEEAVARSAPASPLRSGPDQASNGSRLAAGSQQQHQQPHRPLFPGGTRVAPQPSQQSTFASFPSSFPTGQSQNAPGRTGAANGTFGSFSASSFPGMPGSGKGPVFGSASRDRESEVLMKMQMSSMRQRAERAQLIAEMEAKGGLEDD</sequence>
<feature type="region of interest" description="Disordered" evidence="2">
    <location>
        <begin position="281"/>
        <end position="386"/>
    </location>
</feature>
<keyword evidence="6" id="KW-1185">Reference proteome</keyword>
<proteinExistence type="predicted"/>
<dbReference type="SUPFAM" id="SSF46565">
    <property type="entry name" value="Chaperone J-domain"/>
    <property type="match status" value="1"/>
</dbReference>
<feature type="region of interest" description="Disordered" evidence="2">
    <location>
        <begin position="80"/>
        <end position="189"/>
    </location>
</feature>
<dbReference type="InterPro" id="IPR036869">
    <property type="entry name" value="J_dom_sf"/>
</dbReference>
<keyword evidence="1" id="KW-0694">RNA-binding</keyword>
<feature type="compositionally biased region" description="Low complexity" evidence="2">
    <location>
        <begin position="324"/>
        <end position="342"/>
    </location>
</feature>
<evidence type="ECO:0008006" key="7">
    <source>
        <dbReference type="Google" id="ProtNLM"/>
    </source>
</evidence>
<comment type="caution">
    <text evidence="5">The sequence shown here is derived from an EMBL/GenBank/DDBJ whole genome shotgun (WGS) entry which is preliminary data.</text>
</comment>
<evidence type="ECO:0000259" key="4">
    <source>
        <dbReference type="PROSITE" id="PS50102"/>
    </source>
</evidence>
<feature type="compositionally biased region" description="Low complexity" evidence="2">
    <location>
        <begin position="144"/>
        <end position="155"/>
    </location>
</feature>
<dbReference type="Proteomes" id="UP001491310">
    <property type="component" value="Unassembled WGS sequence"/>
</dbReference>
<protein>
    <recommendedName>
        <fullName evidence="7">DnaJ-domain-containing protein</fullName>
    </recommendedName>
</protein>
<dbReference type="Pfam" id="PF00226">
    <property type="entry name" value="DnaJ"/>
    <property type="match status" value="1"/>
</dbReference>
<reference evidence="5 6" key="1">
    <citation type="journal article" date="2024" name="Nat. Commun.">
        <title>Phylogenomics reveals the evolutionary origins of lichenization in chlorophyte algae.</title>
        <authorList>
            <person name="Puginier C."/>
            <person name="Libourel C."/>
            <person name="Otte J."/>
            <person name="Skaloud P."/>
            <person name="Haon M."/>
            <person name="Grisel S."/>
            <person name="Petersen M."/>
            <person name="Berrin J.G."/>
            <person name="Delaux P.M."/>
            <person name="Dal Grande F."/>
            <person name="Keller J."/>
        </authorList>
    </citation>
    <scope>NUCLEOTIDE SEQUENCE [LARGE SCALE GENOMIC DNA]</scope>
    <source>
        <strain evidence="5 6">SAG 216-7</strain>
    </source>
</reference>
<dbReference type="CDD" id="cd12429">
    <property type="entry name" value="RRM_DNAJC17"/>
    <property type="match status" value="1"/>
</dbReference>
<dbReference type="SMART" id="SM00360">
    <property type="entry name" value="RRM"/>
    <property type="match status" value="1"/>
</dbReference>
<dbReference type="InterPro" id="IPR035979">
    <property type="entry name" value="RBD_domain_sf"/>
</dbReference>
<dbReference type="InterPro" id="IPR000504">
    <property type="entry name" value="RRM_dom"/>
</dbReference>
<dbReference type="InterPro" id="IPR034254">
    <property type="entry name" value="DNAJC17_RRM"/>
</dbReference>
<dbReference type="Gene3D" id="1.10.287.110">
    <property type="entry name" value="DnaJ domain"/>
    <property type="match status" value="1"/>
</dbReference>
<name>A0ABR2YF31_9CHLO</name>
<dbReference type="PROSITE" id="PS50076">
    <property type="entry name" value="DNAJ_2"/>
    <property type="match status" value="1"/>
</dbReference>
<dbReference type="SMART" id="SM00271">
    <property type="entry name" value="DnaJ"/>
    <property type="match status" value="1"/>
</dbReference>
<evidence type="ECO:0000313" key="5">
    <source>
        <dbReference type="EMBL" id="KAK9904090.1"/>
    </source>
</evidence>
<evidence type="ECO:0000259" key="3">
    <source>
        <dbReference type="PROSITE" id="PS50076"/>
    </source>
</evidence>
<dbReference type="PROSITE" id="PS50102">
    <property type="entry name" value="RRM"/>
    <property type="match status" value="1"/>
</dbReference>
<dbReference type="CDD" id="cd06257">
    <property type="entry name" value="DnaJ"/>
    <property type="match status" value="1"/>
</dbReference>
<feature type="domain" description="RRM" evidence="4">
    <location>
        <begin position="194"/>
        <end position="271"/>
    </location>
</feature>
<feature type="domain" description="J" evidence="3">
    <location>
        <begin position="9"/>
        <end position="76"/>
    </location>
</feature>
<feature type="compositionally biased region" description="Basic and acidic residues" evidence="2">
    <location>
        <begin position="96"/>
        <end position="143"/>
    </location>
</feature>
<evidence type="ECO:0000256" key="1">
    <source>
        <dbReference type="PROSITE-ProRule" id="PRU00176"/>
    </source>
</evidence>
<dbReference type="EMBL" id="JALJOT010000013">
    <property type="protein sequence ID" value="KAK9904090.1"/>
    <property type="molecule type" value="Genomic_DNA"/>
</dbReference>
<evidence type="ECO:0000256" key="2">
    <source>
        <dbReference type="SAM" id="MobiDB-lite"/>
    </source>
</evidence>
<dbReference type="PRINTS" id="PR00625">
    <property type="entry name" value="JDOMAIN"/>
</dbReference>
<feature type="compositionally biased region" description="Polar residues" evidence="2">
    <location>
        <begin position="293"/>
        <end position="310"/>
    </location>
</feature>
<dbReference type="SUPFAM" id="SSF54928">
    <property type="entry name" value="RNA-binding domain, RBD"/>
    <property type="match status" value="1"/>
</dbReference>
<dbReference type="InterPro" id="IPR012677">
    <property type="entry name" value="Nucleotide-bd_a/b_plait_sf"/>
</dbReference>